<keyword evidence="7" id="KW-0325">Glycoprotein</keyword>
<accession>A0A139GW76</accession>
<dbReference type="GO" id="GO:0022857">
    <property type="term" value="F:transmembrane transporter activity"/>
    <property type="evidence" value="ECO:0007669"/>
    <property type="project" value="InterPro"/>
</dbReference>
<protein>
    <recommendedName>
        <fullName evidence="12">Major facilitator superfamily (MFS) profile domain-containing protein</fullName>
    </recommendedName>
</protein>
<feature type="transmembrane region" description="Helical" evidence="11">
    <location>
        <begin position="1061"/>
        <end position="1082"/>
    </location>
</feature>
<feature type="transmembrane region" description="Helical" evidence="11">
    <location>
        <begin position="969"/>
        <end position="989"/>
    </location>
</feature>
<feature type="transmembrane region" description="Helical" evidence="11">
    <location>
        <begin position="995"/>
        <end position="1022"/>
    </location>
</feature>
<comment type="subcellular location">
    <subcellularLocation>
        <location evidence="1">Cell membrane</location>
        <topology evidence="1">Multi-pass membrane protein</topology>
    </subcellularLocation>
</comment>
<dbReference type="FunFam" id="3.90.400.10:FF:000001">
    <property type="entry name" value="Maltase A3, isoform A"/>
    <property type="match status" value="1"/>
</dbReference>
<feature type="transmembrane region" description="Helical" evidence="11">
    <location>
        <begin position="750"/>
        <end position="773"/>
    </location>
</feature>
<evidence type="ECO:0000256" key="11">
    <source>
        <dbReference type="SAM" id="Phobius"/>
    </source>
</evidence>
<comment type="caution">
    <text evidence="13">The sequence shown here is derived from an EMBL/GenBank/DDBJ whole genome shotgun (WGS) entry which is preliminary data.</text>
</comment>
<dbReference type="Gene3D" id="3.90.400.10">
    <property type="entry name" value="Oligo-1,6-glucosidase, Domain 2"/>
    <property type="match status" value="1"/>
</dbReference>
<feature type="domain" description="Major facilitator superfamily (MFS) profile" evidence="12">
    <location>
        <begin position="660"/>
        <end position="1087"/>
    </location>
</feature>
<dbReference type="InterPro" id="IPR013780">
    <property type="entry name" value="Glyco_hydro_b"/>
</dbReference>
<dbReference type="InterPro" id="IPR036259">
    <property type="entry name" value="MFS_trans_sf"/>
</dbReference>
<feature type="transmembrane region" description="Helical" evidence="11">
    <location>
        <begin position="891"/>
        <end position="917"/>
    </location>
</feature>
<dbReference type="GO" id="GO:0005886">
    <property type="term" value="C:plasma membrane"/>
    <property type="evidence" value="ECO:0007669"/>
    <property type="project" value="UniProtKB-SubCell"/>
</dbReference>
<evidence type="ECO:0000256" key="5">
    <source>
        <dbReference type="ARBA" id="ARBA00022989"/>
    </source>
</evidence>
<dbReference type="PROSITE" id="PS50850">
    <property type="entry name" value="MFS"/>
    <property type="match status" value="1"/>
</dbReference>
<dbReference type="Gene3D" id="2.60.40.1180">
    <property type="entry name" value="Golgi alpha-mannosidase II"/>
    <property type="match status" value="1"/>
</dbReference>
<dbReference type="InterPro" id="IPR020846">
    <property type="entry name" value="MFS_dom"/>
</dbReference>
<dbReference type="Proteomes" id="UP000070133">
    <property type="component" value="Unassembled WGS sequence"/>
</dbReference>
<dbReference type="Gene3D" id="1.20.1250.20">
    <property type="entry name" value="MFS general substrate transporter like domains"/>
    <property type="match status" value="1"/>
</dbReference>
<dbReference type="STRING" id="321146.A0A139GW76"/>
<evidence type="ECO:0000256" key="4">
    <source>
        <dbReference type="ARBA" id="ARBA00022692"/>
    </source>
</evidence>
<dbReference type="PANTHER" id="PTHR23502">
    <property type="entry name" value="MAJOR FACILITATOR SUPERFAMILY"/>
    <property type="match status" value="1"/>
</dbReference>
<dbReference type="Pfam" id="PF07690">
    <property type="entry name" value="MFS_1"/>
    <property type="match status" value="1"/>
</dbReference>
<feature type="transmembrane region" description="Helical" evidence="11">
    <location>
        <begin position="726"/>
        <end position="744"/>
    </location>
</feature>
<evidence type="ECO:0000256" key="6">
    <source>
        <dbReference type="ARBA" id="ARBA00023136"/>
    </source>
</evidence>
<feature type="region of interest" description="Disordered" evidence="10">
    <location>
        <begin position="1106"/>
        <end position="1208"/>
    </location>
</feature>
<reference evidence="13 14" key="1">
    <citation type="submission" date="2015-07" db="EMBL/GenBank/DDBJ databases">
        <title>Comparative genomics of the Sigatoka disease complex on banana suggests a link between parallel evolutionary changes in Pseudocercospora fijiensis and Pseudocercospora eumusae and increased virulence on the banana host.</title>
        <authorList>
            <person name="Chang T.-C."/>
            <person name="Salvucci A."/>
            <person name="Crous P.W."/>
            <person name="Stergiopoulos I."/>
        </authorList>
    </citation>
    <scope>NUCLEOTIDE SEQUENCE [LARGE SCALE GENOMIC DNA]</scope>
    <source>
        <strain evidence="13 14">CBS 114824</strain>
    </source>
</reference>
<evidence type="ECO:0000256" key="7">
    <source>
        <dbReference type="ARBA" id="ARBA00023180"/>
    </source>
</evidence>
<feature type="transmembrane region" description="Helical" evidence="11">
    <location>
        <begin position="923"/>
        <end position="948"/>
    </location>
</feature>
<dbReference type="FunFam" id="1.20.1250.20:FF:000266">
    <property type="entry name" value="MFS multidrug transporter, putative"/>
    <property type="match status" value="1"/>
</dbReference>
<dbReference type="GO" id="GO:0000023">
    <property type="term" value="P:maltose metabolic process"/>
    <property type="evidence" value="ECO:0007669"/>
    <property type="project" value="UniProtKB-KW"/>
</dbReference>
<keyword evidence="3" id="KW-1003">Cell membrane</keyword>
<dbReference type="PANTHER" id="PTHR23502:SF186">
    <property type="entry name" value="MAJOR FACILITATOR SUPERFAMILY (MFS) PROFILE DOMAIN-CONTAINING PROTEIN"/>
    <property type="match status" value="1"/>
</dbReference>
<evidence type="ECO:0000313" key="13">
    <source>
        <dbReference type="EMBL" id="KXS94464.1"/>
    </source>
</evidence>
<gene>
    <name evidence="13" type="ORF">AC578_4501</name>
</gene>
<evidence type="ECO:0000256" key="8">
    <source>
        <dbReference type="ARBA" id="ARBA00026248"/>
    </source>
</evidence>
<name>A0A139GW76_9PEZI</name>
<dbReference type="GO" id="GO:0016052">
    <property type="term" value="P:carbohydrate catabolic process"/>
    <property type="evidence" value="ECO:0007669"/>
    <property type="project" value="UniProtKB-ARBA"/>
</dbReference>
<evidence type="ECO:0000256" key="2">
    <source>
        <dbReference type="ARBA" id="ARBA00022448"/>
    </source>
</evidence>
<feature type="transmembrane region" description="Helical" evidence="11">
    <location>
        <begin position="812"/>
        <end position="834"/>
    </location>
</feature>
<dbReference type="Pfam" id="PF00128">
    <property type="entry name" value="Alpha-amylase"/>
    <property type="match status" value="1"/>
</dbReference>
<dbReference type="InterPro" id="IPR006047">
    <property type="entry name" value="GH13_cat_dom"/>
</dbReference>
<evidence type="ECO:0000259" key="12">
    <source>
        <dbReference type="PROSITE" id="PS50850"/>
    </source>
</evidence>
<dbReference type="FunFam" id="3.20.20.80:FF:000087">
    <property type="entry name" value="Oligo-1,6-glucosidase IMA1"/>
    <property type="match status" value="1"/>
</dbReference>
<dbReference type="SUPFAM" id="SSF103473">
    <property type="entry name" value="MFS general substrate transporter"/>
    <property type="match status" value="1"/>
</dbReference>
<sequence>MSSSTSQSHTWWKEAVVYQIYPASFKSTGAGDTPGWGDVKGITSKLDYLKHLGVDVLWTSPMYRSPQVDMGYDISDYEDIDPKYGTLADVDELIAGLKERGMKLMMDLVVNHTSDQHAWFLDSRASKDSRHRDWYIWKPPRYDNDGNRQPPNNWAMILGEANSAWTWDETTQEYYLSLFTPEQPDLNWENPEVRAAVHNVLRFWLDRGASGFRMDVINLISKVQSFPDAEVHDPQAKFQSGHKYFANGPRLHEFLHEINKKVLSRYDTITVGEMPYVTDEDEILRVVGQERNELNMIFIFELVDISNVPGSPRLTLYPWKPSKLRNIVSKWQNVMRDRGGWNSVFLENHDNPRSVSHLTDDSDGNRELGAKLLSLMATTLSGTLYVYQGEELAMRNVPLSWDPQEYKDVETQNYWKKMNHLYPGDEKMLRYAKEVMQKKARDHARTPVQWTDEVNAGFCSEGVKPWMRVNDDYKTINAKAQALFSDPDQLSVLQYWRRGLENRKKHKDVFVYGSFELLADEDDSIFAYKRASQEEAFVTLLNFSGNTVEWQIPEKAKIQKWVAGNYTSKDPGQSSSGSIKLRPWEGILGGKSMSEKDPESQRPAQISNFKQVISSAAMTKDVQEYPYEGAGTREDPYVVVWVDRDPRNPMNWTDVHKWSVTMLVAVALLAVAFDSSAYSGGSSEIIQEFQSPQIVFSLGISLFVLGFALGPLLWAPLSELVGRQPVFLLTYAGVMVFNGATIASKNLPTLVILRFFAGAFGASPLTNAGGVIADMFSSRDRGLALSLFSAAPFLGPVLGPIVGGFVGETVGWRWIMGVVTTFTGVIFLALLFFLPETYAPAILRARAKALSKQTGKVYRSRGDVEQGATTLGHIMKTSLSRPWVLLFREPIVLLLSLYLAIIYGTLYGLFGAFPIVYQQTRGWSAGIGALPFLGVMVGMIAAVAYAIFDNRRFERMHDKHNGFPPPEARIPPTLIASIAIPIGLIWFAWTNSPSIHWIVSVIATVPFGFGMVLIFIGVFNYLIDAYTIFSASVLAANTVLRSVVGAAFPLFVPYMYDGLGIHWATMIPGFLALACIPFPFLFYKYGAAIRKRCKYAAESEAFLRRMQEQQDDEESSEEDEKEETPEAIAERERNRGVEEHEQLKEVGDSSAARDAEERPDGLPALQPMRTARSRRSSRGAGLQRTRTYESNPFDLDRVNTRESFASRK</sequence>
<evidence type="ECO:0000256" key="10">
    <source>
        <dbReference type="SAM" id="MobiDB-lite"/>
    </source>
</evidence>
<dbReference type="SUPFAM" id="SSF51011">
    <property type="entry name" value="Glycosyl hydrolase domain"/>
    <property type="match status" value="1"/>
</dbReference>
<keyword evidence="4 11" id="KW-0812">Transmembrane</keyword>
<dbReference type="SMART" id="SM00642">
    <property type="entry name" value="Aamy"/>
    <property type="match status" value="1"/>
</dbReference>
<feature type="compositionally biased region" description="Basic and acidic residues" evidence="10">
    <location>
        <begin position="1128"/>
        <end position="1160"/>
    </location>
</feature>
<feature type="transmembrane region" description="Helical" evidence="11">
    <location>
        <begin position="655"/>
        <end position="673"/>
    </location>
</feature>
<feature type="transmembrane region" description="Helical" evidence="11">
    <location>
        <begin position="785"/>
        <end position="806"/>
    </location>
</feature>
<dbReference type="SUPFAM" id="SSF51445">
    <property type="entry name" value="(Trans)glycosidases"/>
    <property type="match status" value="1"/>
</dbReference>
<evidence type="ECO:0000256" key="9">
    <source>
        <dbReference type="ARBA" id="ARBA00038459"/>
    </source>
</evidence>
<dbReference type="InterPro" id="IPR017853">
    <property type="entry name" value="GH"/>
</dbReference>
<dbReference type="CDD" id="cd11333">
    <property type="entry name" value="AmyAc_SI_OligoGlu_DGase"/>
    <property type="match status" value="1"/>
</dbReference>
<dbReference type="GO" id="GO:0090599">
    <property type="term" value="F:alpha-glucosidase activity"/>
    <property type="evidence" value="ECO:0007669"/>
    <property type="project" value="UniProtKB-ARBA"/>
</dbReference>
<keyword evidence="14" id="KW-1185">Reference proteome</keyword>
<keyword evidence="5 11" id="KW-1133">Transmembrane helix</keyword>
<dbReference type="InterPro" id="IPR011701">
    <property type="entry name" value="MFS"/>
</dbReference>
<organism evidence="13 14">
    <name type="scientific">Pseudocercospora eumusae</name>
    <dbReference type="NCBI Taxonomy" id="321146"/>
    <lineage>
        <taxon>Eukaryota</taxon>
        <taxon>Fungi</taxon>
        <taxon>Dikarya</taxon>
        <taxon>Ascomycota</taxon>
        <taxon>Pezizomycotina</taxon>
        <taxon>Dothideomycetes</taxon>
        <taxon>Dothideomycetidae</taxon>
        <taxon>Mycosphaerellales</taxon>
        <taxon>Mycosphaerellaceae</taxon>
        <taxon>Pseudocercospora</taxon>
    </lineage>
</organism>
<dbReference type="EMBL" id="LFZN01000288">
    <property type="protein sequence ID" value="KXS94464.1"/>
    <property type="molecule type" value="Genomic_DNA"/>
</dbReference>
<dbReference type="CDD" id="cd17323">
    <property type="entry name" value="MFS_Tpo1_MDR_like"/>
    <property type="match status" value="1"/>
</dbReference>
<dbReference type="Gene3D" id="3.20.20.80">
    <property type="entry name" value="Glycosidases"/>
    <property type="match status" value="1"/>
</dbReference>
<feature type="compositionally biased region" description="Acidic residues" evidence="10">
    <location>
        <begin position="1109"/>
        <end position="1125"/>
    </location>
</feature>
<dbReference type="OrthoDB" id="1740265at2759"/>
<keyword evidence="6 11" id="KW-0472">Membrane</keyword>
<feature type="transmembrane region" description="Helical" evidence="11">
    <location>
        <begin position="693"/>
        <end position="714"/>
    </location>
</feature>
<evidence type="ECO:0000256" key="3">
    <source>
        <dbReference type="ARBA" id="ARBA00022475"/>
    </source>
</evidence>
<proteinExistence type="inferred from homology"/>
<comment type="similarity">
    <text evidence="9">Belongs to the major facilitator superfamily. DHA1 family. Polyamines/proton antiporter (TC 2.A.1.2.16) subfamily.</text>
</comment>
<dbReference type="AlphaFoldDB" id="A0A139GW76"/>
<keyword evidence="8" id="KW-0462">Maltose metabolism</keyword>
<dbReference type="InterPro" id="IPR045857">
    <property type="entry name" value="O16G_dom_2"/>
</dbReference>
<keyword evidence="2" id="KW-0813">Transport</keyword>
<evidence type="ECO:0000313" key="14">
    <source>
        <dbReference type="Proteomes" id="UP000070133"/>
    </source>
</evidence>
<evidence type="ECO:0000256" key="1">
    <source>
        <dbReference type="ARBA" id="ARBA00004651"/>
    </source>
</evidence>